<reference evidence="1 2" key="1">
    <citation type="submission" date="2015-10" db="EMBL/GenBank/DDBJ databases">
        <title>Erysipelothrix larvae sp. LV19 isolated from the larval gut of the rhinoceros beetle, Trypoxylus dichotomus.</title>
        <authorList>
            <person name="Lim S."/>
            <person name="Kim B.-C."/>
        </authorList>
    </citation>
    <scope>NUCLEOTIDE SEQUENCE [LARGE SCALE GENOMIC DNA]</scope>
    <source>
        <strain evidence="1 2">LV19</strain>
    </source>
</reference>
<dbReference type="PANTHER" id="PTHR40056">
    <property type="entry name" value="HYPOTHETICAL CYTOSOLIC PROTEIN"/>
    <property type="match status" value="1"/>
</dbReference>
<dbReference type="STRING" id="1514105.AOC36_02320"/>
<evidence type="ECO:0000313" key="1">
    <source>
        <dbReference type="EMBL" id="AMC92859.1"/>
    </source>
</evidence>
<protein>
    <recommendedName>
        <fullName evidence="3">Fatty acid-binding protein DegV</fullName>
    </recommendedName>
</protein>
<dbReference type="PANTHER" id="PTHR40056:SF1">
    <property type="entry name" value="DUF1836 DOMAIN-CONTAINING PROTEIN"/>
    <property type="match status" value="1"/>
</dbReference>
<proteinExistence type="predicted"/>
<dbReference type="OrthoDB" id="3191472at2"/>
<dbReference type="AlphaFoldDB" id="A0A0X8GYP0"/>
<evidence type="ECO:0000313" key="2">
    <source>
        <dbReference type="Proteomes" id="UP000063781"/>
    </source>
</evidence>
<gene>
    <name evidence="1" type="ORF">AOC36_02320</name>
</gene>
<evidence type="ECO:0008006" key="3">
    <source>
        <dbReference type="Google" id="ProtNLM"/>
    </source>
</evidence>
<dbReference type="RefSeq" id="WP_067630871.1">
    <property type="nucleotide sequence ID" value="NZ_CP013213.1"/>
</dbReference>
<dbReference type="Proteomes" id="UP000063781">
    <property type="component" value="Chromosome"/>
</dbReference>
<dbReference type="KEGG" id="erl:AOC36_02320"/>
<dbReference type="Pfam" id="PF08876">
    <property type="entry name" value="DUF1836"/>
    <property type="match status" value="1"/>
</dbReference>
<dbReference type="EMBL" id="CP013213">
    <property type="protein sequence ID" value="AMC92859.1"/>
    <property type="molecule type" value="Genomic_DNA"/>
</dbReference>
<organism evidence="1 2">
    <name type="scientific">Erysipelothrix larvae</name>
    <dbReference type="NCBI Taxonomy" id="1514105"/>
    <lineage>
        <taxon>Bacteria</taxon>
        <taxon>Bacillati</taxon>
        <taxon>Bacillota</taxon>
        <taxon>Erysipelotrichia</taxon>
        <taxon>Erysipelotrichales</taxon>
        <taxon>Erysipelotrichaceae</taxon>
        <taxon>Erysipelothrix</taxon>
    </lineage>
</organism>
<name>A0A0X8GYP0_9FIRM</name>
<keyword evidence="2" id="KW-1185">Reference proteome</keyword>
<dbReference type="InterPro" id="IPR014975">
    <property type="entry name" value="DUF1836"/>
</dbReference>
<accession>A0A0X8GYP0</accession>
<sequence>MNYEAWIHEIKDFTLPRYSELPEIPLYLDQVLEYVNSKLMPIFRYEKYEITGSMINNYVKHKMMSAPIKKRYSRNHIAYIMTITILKQINSIPSISQGIKAVRSEFGSGDAYDIFIGFVEEGIRHILAQTYDNTSIYLGEEKIVSTLVPMKAACIAFAAKIVAEHALESLMEEKNNDQ</sequence>